<keyword evidence="1" id="KW-0472">Membrane</keyword>
<keyword evidence="3" id="KW-1185">Reference proteome</keyword>
<organism evidence="2 3">
    <name type="scientific">Schistosoma margrebowiei</name>
    <dbReference type="NCBI Taxonomy" id="48269"/>
    <lineage>
        <taxon>Eukaryota</taxon>
        <taxon>Metazoa</taxon>
        <taxon>Spiralia</taxon>
        <taxon>Lophotrochozoa</taxon>
        <taxon>Platyhelminthes</taxon>
        <taxon>Trematoda</taxon>
        <taxon>Digenea</taxon>
        <taxon>Strigeidida</taxon>
        <taxon>Schistosomatoidea</taxon>
        <taxon>Schistosomatidae</taxon>
        <taxon>Schistosoma</taxon>
    </lineage>
</organism>
<keyword evidence="1" id="KW-0812">Transmembrane</keyword>
<name>A0A3P8B6Y7_9TREM</name>
<protein>
    <submittedName>
        <fullName evidence="2">Uncharacterized protein</fullName>
    </submittedName>
</protein>
<dbReference type="Proteomes" id="UP000277204">
    <property type="component" value="Unassembled WGS sequence"/>
</dbReference>
<gene>
    <name evidence="2" type="ORF">SMRZ_LOCUS6645</name>
</gene>
<feature type="transmembrane region" description="Helical" evidence="1">
    <location>
        <begin position="6"/>
        <end position="26"/>
    </location>
</feature>
<evidence type="ECO:0000313" key="2">
    <source>
        <dbReference type="EMBL" id="VDO72248.1"/>
    </source>
</evidence>
<dbReference type="AlphaFoldDB" id="A0A3P8B6Y7"/>
<proteinExistence type="predicted"/>
<dbReference type="EMBL" id="UZAI01002509">
    <property type="protein sequence ID" value="VDO72248.1"/>
    <property type="molecule type" value="Genomic_DNA"/>
</dbReference>
<evidence type="ECO:0000313" key="3">
    <source>
        <dbReference type="Proteomes" id="UP000277204"/>
    </source>
</evidence>
<keyword evidence="1" id="KW-1133">Transmembrane helix</keyword>
<evidence type="ECO:0000256" key="1">
    <source>
        <dbReference type="SAM" id="Phobius"/>
    </source>
</evidence>
<sequence>MKTPYTSGSFITSLYSPFLCSIFFLINGSIRTNSNWTSSALKGTQFPLSSFVSILIV</sequence>
<reference evidence="2 3" key="1">
    <citation type="submission" date="2018-11" db="EMBL/GenBank/DDBJ databases">
        <authorList>
            <consortium name="Pathogen Informatics"/>
        </authorList>
    </citation>
    <scope>NUCLEOTIDE SEQUENCE [LARGE SCALE GENOMIC DNA]</scope>
    <source>
        <strain evidence="2 3">Zambia</strain>
    </source>
</reference>
<accession>A0A3P8B6Y7</accession>